<evidence type="ECO:0000256" key="6">
    <source>
        <dbReference type="ARBA" id="ARBA00023004"/>
    </source>
</evidence>
<feature type="transmembrane region" description="Helical" evidence="10">
    <location>
        <begin position="23"/>
        <end position="40"/>
    </location>
</feature>
<dbReference type="PANTHER" id="PTHR46206">
    <property type="entry name" value="CYTOCHROME P450"/>
    <property type="match status" value="1"/>
</dbReference>
<dbReference type="SUPFAM" id="SSF48264">
    <property type="entry name" value="Cytochrome P450"/>
    <property type="match status" value="1"/>
</dbReference>
<evidence type="ECO:0000256" key="2">
    <source>
        <dbReference type="ARBA" id="ARBA00010617"/>
    </source>
</evidence>
<evidence type="ECO:0000256" key="1">
    <source>
        <dbReference type="ARBA" id="ARBA00001971"/>
    </source>
</evidence>
<feature type="binding site" description="axial binding residue" evidence="8">
    <location>
        <position position="461"/>
    </location>
    <ligand>
        <name>heme</name>
        <dbReference type="ChEBI" id="CHEBI:30413"/>
    </ligand>
    <ligandPart>
        <name>Fe</name>
        <dbReference type="ChEBI" id="CHEBI:18248"/>
    </ligandPart>
</feature>
<dbReference type="InterPro" id="IPR002403">
    <property type="entry name" value="Cyt_P450_E_grp-IV"/>
</dbReference>
<evidence type="ECO:0000256" key="10">
    <source>
        <dbReference type="SAM" id="Phobius"/>
    </source>
</evidence>
<evidence type="ECO:0000256" key="9">
    <source>
        <dbReference type="RuleBase" id="RU000461"/>
    </source>
</evidence>
<keyword evidence="12" id="KW-1185">Reference proteome</keyword>
<dbReference type="CDD" id="cd11041">
    <property type="entry name" value="CYP503A1-like"/>
    <property type="match status" value="1"/>
</dbReference>
<name>A0AAN6WF11_9PEZI</name>
<keyword evidence="10" id="KW-0472">Membrane</keyword>
<dbReference type="GO" id="GO:0016705">
    <property type="term" value="F:oxidoreductase activity, acting on paired donors, with incorporation or reduction of molecular oxygen"/>
    <property type="evidence" value="ECO:0007669"/>
    <property type="project" value="InterPro"/>
</dbReference>
<dbReference type="AlphaFoldDB" id="A0AAN6WF11"/>
<organism evidence="11 12">
    <name type="scientific">Triangularia setosa</name>
    <dbReference type="NCBI Taxonomy" id="2587417"/>
    <lineage>
        <taxon>Eukaryota</taxon>
        <taxon>Fungi</taxon>
        <taxon>Dikarya</taxon>
        <taxon>Ascomycota</taxon>
        <taxon>Pezizomycotina</taxon>
        <taxon>Sordariomycetes</taxon>
        <taxon>Sordariomycetidae</taxon>
        <taxon>Sordariales</taxon>
        <taxon>Podosporaceae</taxon>
        <taxon>Triangularia</taxon>
    </lineage>
</organism>
<dbReference type="PRINTS" id="PR00465">
    <property type="entry name" value="EP450IV"/>
</dbReference>
<evidence type="ECO:0000256" key="4">
    <source>
        <dbReference type="ARBA" id="ARBA00022723"/>
    </source>
</evidence>
<keyword evidence="3 8" id="KW-0349">Heme</keyword>
<dbReference type="InterPro" id="IPR017972">
    <property type="entry name" value="Cyt_P450_CS"/>
</dbReference>
<dbReference type="GO" id="GO:0004497">
    <property type="term" value="F:monooxygenase activity"/>
    <property type="evidence" value="ECO:0007669"/>
    <property type="project" value="UniProtKB-KW"/>
</dbReference>
<dbReference type="InterPro" id="IPR001128">
    <property type="entry name" value="Cyt_P450"/>
</dbReference>
<evidence type="ECO:0000256" key="3">
    <source>
        <dbReference type="ARBA" id="ARBA00022617"/>
    </source>
</evidence>
<keyword evidence="10" id="KW-1133">Transmembrane helix</keyword>
<dbReference type="EMBL" id="MU866095">
    <property type="protein sequence ID" value="KAK4180675.1"/>
    <property type="molecule type" value="Genomic_DNA"/>
</dbReference>
<dbReference type="PANTHER" id="PTHR46206:SF2">
    <property type="entry name" value="CYTOCHROME P450 MONOOXYGENASE AUSG-RELATED"/>
    <property type="match status" value="1"/>
</dbReference>
<comment type="similarity">
    <text evidence="2 9">Belongs to the cytochrome P450 family.</text>
</comment>
<comment type="cofactor">
    <cofactor evidence="1 8">
        <name>heme</name>
        <dbReference type="ChEBI" id="CHEBI:30413"/>
    </cofactor>
</comment>
<comment type="caution">
    <text evidence="11">The sequence shown here is derived from an EMBL/GenBank/DDBJ whole genome shotgun (WGS) entry which is preliminary data.</text>
</comment>
<dbReference type="Gene3D" id="1.10.630.10">
    <property type="entry name" value="Cytochrome P450"/>
    <property type="match status" value="1"/>
</dbReference>
<evidence type="ECO:0000256" key="5">
    <source>
        <dbReference type="ARBA" id="ARBA00023002"/>
    </source>
</evidence>
<gene>
    <name evidence="11" type="ORF">QBC36DRAFT_297344</name>
</gene>
<dbReference type="Pfam" id="PF00067">
    <property type="entry name" value="p450"/>
    <property type="match status" value="1"/>
</dbReference>
<evidence type="ECO:0000313" key="11">
    <source>
        <dbReference type="EMBL" id="KAK4180675.1"/>
    </source>
</evidence>
<keyword evidence="5 9" id="KW-0560">Oxidoreductase</keyword>
<evidence type="ECO:0000256" key="8">
    <source>
        <dbReference type="PIRSR" id="PIRSR602403-1"/>
    </source>
</evidence>
<proteinExistence type="inferred from homology"/>
<keyword evidence="6 8" id="KW-0408">Iron</keyword>
<keyword evidence="10" id="KW-0812">Transmembrane</keyword>
<dbReference type="PROSITE" id="PS00086">
    <property type="entry name" value="CYTOCHROME_P450"/>
    <property type="match status" value="1"/>
</dbReference>
<evidence type="ECO:0000313" key="12">
    <source>
        <dbReference type="Proteomes" id="UP001302321"/>
    </source>
</evidence>
<sequence length="527" mass="59792">MFTTMATSSANFLNTVLNLGSDSYLYFYFFTLLVGAFLLRDTIRNRHVSRLPHLNPKHLTDLTKTRVRKEFFTTSYSIIRQWFRTNPDKAARVTADIGEVIVLPSRLADEIKNDPRLSFGEFIYNSFHADLPGFEGFREGARDSRIVQAVIIRDLTKHLNKVTEPLAEETRLSLDDLLPRETTEAWQLVDIRETILHLIARISSRVFLGGELCRNDDWLKVTRDYTLDAMRGAIELRFIPKPVRFLAHWFLPSCQRARAHVKEARRIIGPVLERRRALKRAGKDTFDDDAIEWFEREAQGRPYDPVVAQLVMSMAAIHTTTDLTVQVLSDLVQHPEVIDALHEEMTSALRDGGWTKNSLYNMKLLDSVIKESQRMKPVGLVSMRRVASSSLSLSDGTYIPKGATIAVSAERMWDPSVYPGADSWDGSRFLKMRSVPGSEHMAQLVSTSIEHMGFGHGQHACPGRFFAGNEVKIALLHLLLRYDWRLPEGAAAPKTRTLGFSLGVDPSLRLEYRPRNGKLGELGDIEV</sequence>
<reference evidence="11" key="1">
    <citation type="journal article" date="2023" name="Mol. Phylogenet. Evol.">
        <title>Genome-scale phylogeny and comparative genomics of the fungal order Sordariales.</title>
        <authorList>
            <person name="Hensen N."/>
            <person name="Bonometti L."/>
            <person name="Westerberg I."/>
            <person name="Brannstrom I.O."/>
            <person name="Guillou S."/>
            <person name="Cros-Aarteil S."/>
            <person name="Calhoun S."/>
            <person name="Haridas S."/>
            <person name="Kuo A."/>
            <person name="Mondo S."/>
            <person name="Pangilinan J."/>
            <person name="Riley R."/>
            <person name="LaButti K."/>
            <person name="Andreopoulos B."/>
            <person name="Lipzen A."/>
            <person name="Chen C."/>
            <person name="Yan M."/>
            <person name="Daum C."/>
            <person name="Ng V."/>
            <person name="Clum A."/>
            <person name="Steindorff A."/>
            <person name="Ohm R.A."/>
            <person name="Martin F."/>
            <person name="Silar P."/>
            <person name="Natvig D.O."/>
            <person name="Lalanne C."/>
            <person name="Gautier V."/>
            <person name="Ament-Velasquez S.L."/>
            <person name="Kruys A."/>
            <person name="Hutchinson M.I."/>
            <person name="Powell A.J."/>
            <person name="Barry K."/>
            <person name="Miller A.N."/>
            <person name="Grigoriev I.V."/>
            <person name="Debuchy R."/>
            <person name="Gladieux P."/>
            <person name="Hiltunen Thoren M."/>
            <person name="Johannesson H."/>
        </authorList>
    </citation>
    <scope>NUCLEOTIDE SEQUENCE</scope>
    <source>
        <strain evidence="11">CBS 892.96</strain>
    </source>
</reference>
<evidence type="ECO:0000256" key="7">
    <source>
        <dbReference type="ARBA" id="ARBA00023033"/>
    </source>
</evidence>
<reference evidence="11" key="2">
    <citation type="submission" date="2023-05" db="EMBL/GenBank/DDBJ databases">
        <authorList>
            <consortium name="Lawrence Berkeley National Laboratory"/>
            <person name="Steindorff A."/>
            <person name="Hensen N."/>
            <person name="Bonometti L."/>
            <person name="Westerberg I."/>
            <person name="Brannstrom I.O."/>
            <person name="Guillou S."/>
            <person name="Cros-Aarteil S."/>
            <person name="Calhoun S."/>
            <person name="Haridas S."/>
            <person name="Kuo A."/>
            <person name="Mondo S."/>
            <person name="Pangilinan J."/>
            <person name="Riley R."/>
            <person name="Labutti K."/>
            <person name="Andreopoulos B."/>
            <person name="Lipzen A."/>
            <person name="Chen C."/>
            <person name="Yanf M."/>
            <person name="Daum C."/>
            <person name="Ng V."/>
            <person name="Clum A."/>
            <person name="Ohm R."/>
            <person name="Martin F."/>
            <person name="Silar P."/>
            <person name="Natvig D."/>
            <person name="Lalanne C."/>
            <person name="Gautier V."/>
            <person name="Ament-Velasquez S.L."/>
            <person name="Kruys A."/>
            <person name="Hutchinson M.I."/>
            <person name="Powell A.J."/>
            <person name="Barry K."/>
            <person name="Miller A.N."/>
            <person name="Grigoriev I.V."/>
            <person name="Debuchy R."/>
            <person name="Gladieux P."/>
            <person name="Thoren M.H."/>
            <person name="Johannesson H."/>
        </authorList>
    </citation>
    <scope>NUCLEOTIDE SEQUENCE</scope>
    <source>
        <strain evidence="11">CBS 892.96</strain>
    </source>
</reference>
<dbReference type="GO" id="GO:0020037">
    <property type="term" value="F:heme binding"/>
    <property type="evidence" value="ECO:0007669"/>
    <property type="project" value="InterPro"/>
</dbReference>
<keyword evidence="7 9" id="KW-0503">Monooxygenase</keyword>
<dbReference type="InterPro" id="IPR036396">
    <property type="entry name" value="Cyt_P450_sf"/>
</dbReference>
<keyword evidence="4 8" id="KW-0479">Metal-binding</keyword>
<accession>A0AAN6WF11</accession>
<protein>
    <submittedName>
        <fullName evidence="11">Cytochrome P450 E-class, group IV</fullName>
    </submittedName>
</protein>
<dbReference type="PRINTS" id="PR00385">
    <property type="entry name" value="P450"/>
</dbReference>
<dbReference type="GO" id="GO:0005506">
    <property type="term" value="F:iron ion binding"/>
    <property type="evidence" value="ECO:0007669"/>
    <property type="project" value="InterPro"/>
</dbReference>
<dbReference type="Proteomes" id="UP001302321">
    <property type="component" value="Unassembled WGS sequence"/>
</dbReference>